<keyword evidence="2" id="KW-1185">Reference proteome</keyword>
<dbReference type="AlphaFoldDB" id="U5T5L6"/>
<dbReference type="STRING" id="1335757.SPICUR_09095"/>
<accession>U5T5L6</accession>
<name>U5T5L6_9GAMM</name>
<evidence type="ECO:0000313" key="2">
    <source>
        <dbReference type="Proteomes" id="UP000017640"/>
    </source>
</evidence>
<dbReference type="HOGENOM" id="CLU_2540898_0_0_6"/>
<dbReference type="Proteomes" id="UP000017640">
    <property type="component" value="Chromosome"/>
</dbReference>
<dbReference type="KEGG" id="spiu:SPICUR_09095"/>
<sequence length="83" mass="9356">MKTERSVKCLSAARGIFAVVIEHIQNKRRESDLSGGIKHALERIRYQQPPQSASLNGGRNAKHREVSSRYRAMGWYVAQETSG</sequence>
<organism evidence="1 2">
    <name type="scientific">Spiribacter curvatus</name>
    <dbReference type="NCBI Taxonomy" id="1335757"/>
    <lineage>
        <taxon>Bacteria</taxon>
        <taxon>Pseudomonadati</taxon>
        <taxon>Pseudomonadota</taxon>
        <taxon>Gammaproteobacteria</taxon>
        <taxon>Chromatiales</taxon>
        <taxon>Ectothiorhodospiraceae</taxon>
        <taxon>Spiribacter</taxon>
    </lineage>
</organism>
<gene>
    <name evidence="1" type="ORF">SPICUR_09095</name>
</gene>
<dbReference type="EMBL" id="CP005990">
    <property type="protein sequence ID" value="AGY92740.1"/>
    <property type="molecule type" value="Genomic_DNA"/>
</dbReference>
<reference evidence="1 2" key="1">
    <citation type="journal article" date="2013" name="BMC Genomics">
        <title>Genomes of "Spiribacter", a streamlined, successful halophilic bacterium.</title>
        <authorList>
            <person name="Lopez-Perez M."/>
            <person name="Ghai R."/>
            <person name="Leon M.J."/>
            <person name="Rodriguez-Olmos A."/>
            <person name="Copa-Patino J.L."/>
            <person name="Soliveri J."/>
            <person name="Sanchez-Porro C."/>
            <person name="Ventosa A."/>
            <person name="Rodriguez-Valera F."/>
        </authorList>
    </citation>
    <scope>NUCLEOTIDE SEQUENCE [LARGE SCALE GENOMIC DNA]</scope>
    <source>
        <strain evidence="1 2">UAH-SP71</strain>
    </source>
</reference>
<evidence type="ECO:0000313" key="1">
    <source>
        <dbReference type="EMBL" id="AGY92740.1"/>
    </source>
</evidence>
<proteinExistence type="predicted"/>
<protein>
    <submittedName>
        <fullName evidence="1">Uncharacterized protein</fullName>
    </submittedName>
</protein>